<evidence type="ECO:0000313" key="3">
    <source>
        <dbReference type="Proteomes" id="UP001164746"/>
    </source>
</evidence>
<feature type="compositionally biased region" description="Polar residues" evidence="1">
    <location>
        <begin position="188"/>
        <end position="271"/>
    </location>
</feature>
<organism evidence="2 3">
    <name type="scientific">Mya arenaria</name>
    <name type="common">Soft-shell clam</name>
    <dbReference type="NCBI Taxonomy" id="6604"/>
    <lineage>
        <taxon>Eukaryota</taxon>
        <taxon>Metazoa</taxon>
        <taxon>Spiralia</taxon>
        <taxon>Lophotrochozoa</taxon>
        <taxon>Mollusca</taxon>
        <taxon>Bivalvia</taxon>
        <taxon>Autobranchia</taxon>
        <taxon>Heteroconchia</taxon>
        <taxon>Euheterodonta</taxon>
        <taxon>Imparidentia</taxon>
        <taxon>Neoheterodontei</taxon>
        <taxon>Myida</taxon>
        <taxon>Myoidea</taxon>
        <taxon>Myidae</taxon>
        <taxon>Mya</taxon>
    </lineage>
</organism>
<dbReference type="EMBL" id="CP111028">
    <property type="protein sequence ID" value="WAR30998.1"/>
    <property type="molecule type" value="Genomic_DNA"/>
</dbReference>
<proteinExistence type="predicted"/>
<accession>A0ABY7GCM3</accession>
<evidence type="ECO:0000256" key="1">
    <source>
        <dbReference type="SAM" id="MobiDB-lite"/>
    </source>
</evidence>
<name>A0ABY7GCM3_MYAAR</name>
<protein>
    <submittedName>
        <fullName evidence="2">Uncharacterized protein</fullName>
    </submittedName>
</protein>
<keyword evidence="3" id="KW-1185">Reference proteome</keyword>
<feature type="region of interest" description="Disordered" evidence="1">
    <location>
        <begin position="187"/>
        <end position="271"/>
    </location>
</feature>
<sequence length="326" mass="37108">MSTRPSVKCDLSCCVLCPMMGYKECQRFSHNQSPDPKERSVPVSLFPVLWHLAAFLTILTAQHVVSMYTASPTNVSFGGLLPSHLKLVAKLAPLGQQRQNWWRGWFLSHCPVYIGFLMIKCPSAFQKYNLIRLNMMGSCSENKSQLTVPNEYKLVKDHSLSLRISQDVRVTRPCVGNHQEQLRLYPEGQQTDLQQDITTSPTKPNTLDTTTSPTKPNTLDTTTMPTKPNTLDTTTSPTKPKTFDTTTSPTKPNTLDTTTSPTKPNTLDTTTMPTNLIHWTLRPRQPNLIYWTLRPRQPNLIHWTLRPCQPNLIHWTLRPRQPNLIH</sequence>
<reference evidence="2" key="1">
    <citation type="submission" date="2022-11" db="EMBL/GenBank/DDBJ databases">
        <title>Centuries of genome instability and evolution in soft-shell clam transmissible cancer (bioRxiv).</title>
        <authorList>
            <person name="Hart S.F.M."/>
            <person name="Yonemitsu M.A."/>
            <person name="Giersch R.M."/>
            <person name="Beal B.F."/>
            <person name="Arriagada G."/>
            <person name="Davis B.W."/>
            <person name="Ostrander E.A."/>
            <person name="Goff S.P."/>
            <person name="Metzger M.J."/>
        </authorList>
    </citation>
    <scope>NUCLEOTIDE SEQUENCE</scope>
    <source>
        <strain evidence="2">MELC-2E11</strain>
        <tissue evidence="2">Siphon/mantle</tissue>
    </source>
</reference>
<gene>
    <name evidence="2" type="ORF">MAR_033540</name>
</gene>
<evidence type="ECO:0000313" key="2">
    <source>
        <dbReference type="EMBL" id="WAR30998.1"/>
    </source>
</evidence>
<dbReference type="Proteomes" id="UP001164746">
    <property type="component" value="Chromosome 17"/>
</dbReference>